<evidence type="ECO:0000256" key="1">
    <source>
        <dbReference type="SAM" id="MobiDB-lite"/>
    </source>
</evidence>
<proteinExistence type="predicted"/>
<organism evidence="2 3">
    <name type="scientific">Cirrhinus mrigala</name>
    <name type="common">Mrigala</name>
    <dbReference type="NCBI Taxonomy" id="683832"/>
    <lineage>
        <taxon>Eukaryota</taxon>
        <taxon>Metazoa</taxon>
        <taxon>Chordata</taxon>
        <taxon>Craniata</taxon>
        <taxon>Vertebrata</taxon>
        <taxon>Euteleostomi</taxon>
        <taxon>Actinopterygii</taxon>
        <taxon>Neopterygii</taxon>
        <taxon>Teleostei</taxon>
        <taxon>Ostariophysi</taxon>
        <taxon>Cypriniformes</taxon>
        <taxon>Cyprinidae</taxon>
        <taxon>Labeoninae</taxon>
        <taxon>Labeonini</taxon>
        <taxon>Cirrhinus</taxon>
    </lineage>
</organism>
<protein>
    <submittedName>
        <fullName evidence="2">Uncharacterized protein</fullName>
    </submittedName>
</protein>
<accession>A0ABD0MDR4</accession>
<dbReference type="EMBL" id="JAMKFB020000831">
    <property type="protein sequence ID" value="KAL0147075.1"/>
    <property type="molecule type" value="Genomic_DNA"/>
</dbReference>
<feature type="region of interest" description="Disordered" evidence="1">
    <location>
        <begin position="1"/>
        <end position="99"/>
    </location>
</feature>
<evidence type="ECO:0000313" key="3">
    <source>
        <dbReference type="Proteomes" id="UP001529510"/>
    </source>
</evidence>
<name>A0ABD0MDR4_CIRMR</name>
<dbReference type="AlphaFoldDB" id="A0ABD0MDR4"/>
<keyword evidence="3" id="KW-1185">Reference proteome</keyword>
<gene>
    <name evidence="2" type="ORF">M9458_057599</name>
</gene>
<evidence type="ECO:0000313" key="2">
    <source>
        <dbReference type="EMBL" id="KAL0147075.1"/>
    </source>
</evidence>
<comment type="caution">
    <text evidence="2">The sequence shown here is derived from an EMBL/GenBank/DDBJ whole genome shotgun (WGS) entry which is preliminary data.</text>
</comment>
<reference evidence="2 3" key="1">
    <citation type="submission" date="2024-05" db="EMBL/GenBank/DDBJ databases">
        <title>Genome sequencing and assembly of Indian major carp, Cirrhinus mrigala (Hamilton, 1822).</title>
        <authorList>
            <person name="Mohindra V."/>
            <person name="Chowdhury L.M."/>
            <person name="Lal K."/>
            <person name="Jena J.K."/>
        </authorList>
    </citation>
    <scope>NUCLEOTIDE SEQUENCE [LARGE SCALE GENOMIC DNA]</scope>
    <source>
        <strain evidence="2">CM1030</strain>
        <tissue evidence="2">Blood</tissue>
    </source>
</reference>
<feature type="compositionally biased region" description="Polar residues" evidence="1">
    <location>
        <begin position="73"/>
        <end position="86"/>
    </location>
</feature>
<feature type="non-terminal residue" evidence="2">
    <location>
        <position position="292"/>
    </location>
</feature>
<sequence>MTLALTRHAERRRPRTALEPISPRLWSGHWRETDPHSPPVPWRILPVPLRTQSPASHQPEPTDDGELKPAATSEPSQRGATEQLITTEPELHEPSDQVREPATMTATVDVSVEREIAEYSITHCTTAEAHNLCSGFAAGLPVTIGVMVGGSLIVASSLRVLDSASALRPCGSTPALSSLVSTVARRSTSSTGLHRPFGSAPVCRHPTFASGLHSSGCASSLRPTGSVELLHPPGTASVFCRSGSAADLQISASALVARALGSAWALRNLGVAQDHRLSVSASGSTTTCSASV</sequence>
<feature type="compositionally biased region" description="Basic and acidic residues" evidence="1">
    <location>
        <begin position="89"/>
        <end position="99"/>
    </location>
</feature>
<dbReference type="Proteomes" id="UP001529510">
    <property type="component" value="Unassembled WGS sequence"/>
</dbReference>